<protein>
    <submittedName>
        <fullName evidence="2">Uncharacterized protein</fullName>
    </submittedName>
</protein>
<feature type="region of interest" description="Disordered" evidence="1">
    <location>
        <begin position="476"/>
        <end position="572"/>
    </location>
</feature>
<feature type="region of interest" description="Disordered" evidence="1">
    <location>
        <begin position="989"/>
        <end position="1013"/>
    </location>
</feature>
<evidence type="ECO:0000256" key="1">
    <source>
        <dbReference type="SAM" id="MobiDB-lite"/>
    </source>
</evidence>
<keyword evidence="3" id="KW-1185">Reference proteome</keyword>
<evidence type="ECO:0000313" key="2">
    <source>
        <dbReference type="EMBL" id="CAD5218651.1"/>
    </source>
</evidence>
<feature type="compositionally biased region" description="Polar residues" evidence="1">
    <location>
        <begin position="1258"/>
        <end position="1273"/>
    </location>
</feature>
<feature type="region of interest" description="Disordered" evidence="1">
    <location>
        <begin position="318"/>
        <end position="377"/>
    </location>
</feature>
<reference evidence="2" key="1">
    <citation type="submission" date="2020-09" db="EMBL/GenBank/DDBJ databases">
        <authorList>
            <person name="Kikuchi T."/>
        </authorList>
    </citation>
    <scope>NUCLEOTIDE SEQUENCE</scope>
    <source>
        <strain evidence="2">SH1</strain>
    </source>
</reference>
<gene>
    <name evidence="2" type="ORF">BOKJ2_LOCUS7861</name>
</gene>
<feature type="compositionally biased region" description="Low complexity" evidence="1">
    <location>
        <begin position="702"/>
        <end position="712"/>
    </location>
</feature>
<feature type="compositionally biased region" description="Polar residues" evidence="1">
    <location>
        <begin position="531"/>
        <end position="547"/>
    </location>
</feature>
<dbReference type="EMBL" id="CAJFCW020000004">
    <property type="protein sequence ID" value="CAG9111222.1"/>
    <property type="molecule type" value="Genomic_DNA"/>
</dbReference>
<proteinExistence type="predicted"/>
<dbReference type="Proteomes" id="UP000783686">
    <property type="component" value="Unassembled WGS sequence"/>
</dbReference>
<feature type="region of interest" description="Disordered" evidence="1">
    <location>
        <begin position="687"/>
        <end position="712"/>
    </location>
</feature>
<sequence length="1374" mass="146401">MDNDDNPPAEYKPSETIPNLPNYRLYLGEPETKEGYGRVISRLDQPDPVKIDEEDEIVGGPKAKIEDMPKAEYLEKLSVQTGVAQSQTSFSNVHTEEAKSEYTAHDSESWENVKTALENAELVDIYNGMSPAEYLETLNATTARCSSYSNLNAEGGELKADGGGLQAQYGGMQAQYYAGVNAQYDVDVQAQFSAGLEAQSGGIGANEGGYQPSDDDPKTGRAAGPAESASKASLDSSKSTAYEKMTPAEYIEQLNVQTAAEKNSLTNVHTGEEHSQPISPAEDSNSQNDMDRKGCDLTQVEGEEGLKTGIEKSLRELEAGGRASGLRTGRSASNVNLRTGRSAETSASGTHAGTFGANLRTGREASASGTDLRTGRERILSNLRTGRATDEDVKTGVYGEDEITRREDLNPEEYCERLSVQTATEQNSQADVCTGEEHSQPISPAKDSNSQAGLDHEGHMAQVGDESLKTGLEKSLRGLTSGGGAANLRTGRSAEASASGTKGGLSGASLRTGREASLSGTNLRTGRERSVSNLRTGRSASNANLRTGRQRSQSKLRTGRERSASNLCTGRQRSLSNLRTGRATDEDVKTGVYGEDEITRREEMTPEEYRERLSMQTVAEKSEHDLQAGAGQANVNANSNVPSHLDQVIADHLGINAQDLATARGANSQDNLKTGLLANDEIRASQADVRTGRSSSNLGTDQAASQADARAGAQYVEASQNLKATMLGSDEITKRDDLTPEEYRERLSVQTAAEKSENDLGGGLGAGQANVSTGRSASNANLRTGRTASNANLRTGRNSEASTSGTQGGISGVNLRTGREASASGSNVCTGRERSASNLRTGRSASSANLRTGRQKSLSNLRTGRDRSASNLRTGRAADEDVKTGVYGKDEITRREEMTPEEYRERLSMQTAAEKSEHNIGTGASNLSTGQAASQADVRAGAQYVEASQKLKTAMLGSDEITKREDLTPEEYRERLSVQTAAEKSEHDFGVGGLNLSAGRGASQSDVRTGRSASNANLRLAPQAQNLGSSGNDVLAALEGVNLQDQQSIRTGRSALRANLNTGKSASRTNVNTGKLSSSTNVITGKSASSIDVQNQPTDVSTAKPGNFLTDAARAQSREALKTALLSELDDITIAEDLTPAEYIERLGIQTGVENSAHNLRTGRGASQVDVRTGRSASRGNLRTGREASASGTSLRTGRQRSQSNLRTGLEQSLSDLSTGRSASTASLSTGRQRSQSNLRTGRDQSASNLRTGRDHSASNLRTGRSASSNNLRTGRERSLSNLQLRTGRAIDEDVITAIYGEDEITRREDLTADEYRGRLSMQTAAEKTEHDLLGLNLTTLTAREYDSTEDLKTATKQTYANSDPTLAELAQHS</sequence>
<feature type="compositionally biased region" description="Low complexity" evidence="1">
    <location>
        <begin position="226"/>
        <end position="240"/>
    </location>
</feature>
<feature type="region of interest" description="Disordered" evidence="1">
    <location>
        <begin position="86"/>
        <end position="108"/>
    </location>
</feature>
<feature type="compositionally biased region" description="Basic and acidic residues" evidence="1">
    <location>
        <begin position="94"/>
        <end position="108"/>
    </location>
</feature>
<feature type="region of interest" description="Disordered" evidence="1">
    <location>
        <begin position="749"/>
        <end position="879"/>
    </location>
</feature>
<accession>A0A811KSF9</accession>
<feature type="region of interest" description="Disordered" evidence="1">
    <location>
        <begin position="1"/>
        <end position="24"/>
    </location>
</feature>
<comment type="caution">
    <text evidence="2">The sequence shown here is derived from an EMBL/GenBank/DDBJ whole genome shotgun (WGS) entry which is preliminary data.</text>
</comment>
<feature type="compositionally biased region" description="Polar residues" evidence="1">
    <location>
        <begin position="1002"/>
        <end position="1013"/>
    </location>
</feature>
<feature type="compositionally biased region" description="Polar residues" evidence="1">
    <location>
        <begin position="836"/>
        <end position="862"/>
    </location>
</feature>
<dbReference type="Proteomes" id="UP000614601">
    <property type="component" value="Unassembled WGS sequence"/>
</dbReference>
<feature type="compositionally biased region" description="Polar residues" evidence="1">
    <location>
        <begin position="276"/>
        <end position="288"/>
    </location>
</feature>
<name>A0A811KSF9_9BILA</name>
<dbReference type="EMBL" id="CAJFDH010000004">
    <property type="protein sequence ID" value="CAD5218651.1"/>
    <property type="molecule type" value="Genomic_DNA"/>
</dbReference>
<feature type="compositionally biased region" description="Polar residues" evidence="1">
    <location>
        <begin position="769"/>
        <end position="805"/>
    </location>
</feature>
<feature type="compositionally biased region" description="Polar residues" evidence="1">
    <location>
        <begin position="440"/>
        <end position="452"/>
    </location>
</feature>
<feature type="region of interest" description="Disordered" evidence="1">
    <location>
        <begin position="268"/>
        <end position="293"/>
    </location>
</feature>
<feature type="region of interest" description="Disordered" evidence="1">
    <location>
        <begin position="203"/>
        <end position="240"/>
    </location>
</feature>
<feature type="compositionally biased region" description="Polar residues" evidence="1">
    <location>
        <begin position="1190"/>
        <end position="1251"/>
    </location>
</feature>
<feature type="region of interest" description="Disordered" evidence="1">
    <location>
        <begin position="1158"/>
        <end position="1280"/>
    </location>
</feature>
<feature type="region of interest" description="Disordered" evidence="1">
    <location>
        <begin position="421"/>
        <end position="455"/>
    </location>
</feature>
<organism evidence="2 3">
    <name type="scientific">Bursaphelenchus okinawaensis</name>
    <dbReference type="NCBI Taxonomy" id="465554"/>
    <lineage>
        <taxon>Eukaryota</taxon>
        <taxon>Metazoa</taxon>
        <taxon>Ecdysozoa</taxon>
        <taxon>Nematoda</taxon>
        <taxon>Chromadorea</taxon>
        <taxon>Rhabditida</taxon>
        <taxon>Tylenchina</taxon>
        <taxon>Tylenchomorpha</taxon>
        <taxon>Aphelenchoidea</taxon>
        <taxon>Aphelenchoididae</taxon>
        <taxon>Bursaphelenchus</taxon>
    </lineage>
</organism>
<evidence type="ECO:0000313" key="3">
    <source>
        <dbReference type="Proteomes" id="UP000614601"/>
    </source>
</evidence>
<feature type="compositionally biased region" description="Polar residues" evidence="1">
    <location>
        <begin position="421"/>
        <end position="431"/>
    </location>
</feature>
<feature type="compositionally biased region" description="Polar residues" evidence="1">
    <location>
        <begin position="330"/>
        <end position="351"/>
    </location>
</feature>